<evidence type="ECO:0000313" key="3">
    <source>
        <dbReference type="WBParaSite" id="Hba_08368"/>
    </source>
</evidence>
<name>A0A1I7WT78_HETBA</name>
<evidence type="ECO:0000313" key="2">
    <source>
        <dbReference type="Proteomes" id="UP000095283"/>
    </source>
</evidence>
<protein>
    <submittedName>
        <fullName evidence="3">Uncharacterized protein</fullName>
    </submittedName>
</protein>
<dbReference type="WBParaSite" id="Hba_08368">
    <property type="protein sequence ID" value="Hba_08368"/>
    <property type="gene ID" value="Hba_08368"/>
</dbReference>
<keyword evidence="2" id="KW-1185">Reference proteome</keyword>
<reference evidence="3" key="1">
    <citation type="submission" date="2016-11" db="UniProtKB">
        <authorList>
            <consortium name="WormBaseParasite"/>
        </authorList>
    </citation>
    <scope>IDENTIFICATION</scope>
</reference>
<accession>A0A1I7WT78</accession>
<evidence type="ECO:0000256" key="1">
    <source>
        <dbReference type="SAM" id="MobiDB-lite"/>
    </source>
</evidence>
<dbReference type="Proteomes" id="UP000095283">
    <property type="component" value="Unplaced"/>
</dbReference>
<proteinExistence type="predicted"/>
<organism evidence="2 3">
    <name type="scientific">Heterorhabditis bacteriophora</name>
    <name type="common">Entomopathogenic nematode worm</name>
    <dbReference type="NCBI Taxonomy" id="37862"/>
    <lineage>
        <taxon>Eukaryota</taxon>
        <taxon>Metazoa</taxon>
        <taxon>Ecdysozoa</taxon>
        <taxon>Nematoda</taxon>
        <taxon>Chromadorea</taxon>
        <taxon>Rhabditida</taxon>
        <taxon>Rhabditina</taxon>
        <taxon>Rhabditomorpha</taxon>
        <taxon>Strongyloidea</taxon>
        <taxon>Heterorhabditidae</taxon>
        <taxon>Heterorhabditis</taxon>
    </lineage>
</organism>
<feature type="compositionally biased region" description="Polar residues" evidence="1">
    <location>
        <begin position="9"/>
        <end position="19"/>
    </location>
</feature>
<feature type="region of interest" description="Disordered" evidence="1">
    <location>
        <begin position="1"/>
        <end position="25"/>
    </location>
</feature>
<dbReference type="AlphaFoldDB" id="A0A1I7WT78"/>
<sequence length="127" mass="14304">MAAIDAPALNSQCKQVTNDRPSRSHFIMRQPGKDAARHENCDGWSRTSIMLRGNESDSGKNLIRKSCFLEEQRPPKHDATRSPSTIDGNTLSLPFIFHGAKPKICPILCVIVLFEKIALNRFERNQD</sequence>